<dbReference type="RefSeq" id="WP_135873075.1">
    <property type="nucleotide sequence ID" value="NZ_SRSC01000006.1"/>
</dbReference>
<accession>A0A4S1C9Z7</accession>
<organism evidence="3 4">
    <name type="scientific">Geomonas terrae</name>
    <dbReference type="NCBI Taxonomy" id="2562681"/>
    <lineage>
        <taxon>Bacteria</taxon>
        <taxon>Pseudomonadati</taxon>
        <taxon>Thermodesulfobacteriota</taxon>
        <taxon>Desulfuromonadia</taxon>
        <taxon>Geobacterales</taxon>
        <taxon>Geobacteraceae</taxon>
        <taxon>Geomonas</taxon>
    </lineage>
</organism>
<feature type="chain" id="PRO_5020334727" evidence="1">
    <location>
        <begin position="26"/>
        <end position="175"/>
    </location>
</feature>
<name>A0A4S1C9Z7_9BACT</name>
<dbReference type="Proteomes" id="UP000306416">
    <property type="component" value="Unassembled WGS sequence"/>
</dbReference>
<evidence type="ECO:0000259" key="2">
    <source>
        <dbReference type="Pfam" id="PF13628"/>
    </source>
</evidence>
<dbReference type="EMBL" id="SRSC01000006">
    <property type="protein sequence ID" value="TGU70095.1"/>
    <property type="molecule type" value="Genomic_DNA"/>
</dbReference>
<dbReference type="Gene3D" id="1.20.1260.10">
    <property type="match status" value="1"/>
</dbReference>
<comment type="caution">
    <text evidence="3">The sequence shown here is derived from an EMBL/GenBank/DDBJ whole genome shotgun (WGS) entry which is preliminary data.</text>
</comment>
<dbReference type="PANTHER" id="PTHR38593">
    <property type="entry name" value="BLR2558 PROTEIN"/>
    <property type="match status" value="1"/>
</dbReference>
<dbReference type="AlphaFoldDB" id="A0A4S1C9Z7"/>
<evidence type="ECO:0000313" key="4">
    <source>
        <dbReference type="Proteomes" id="UP000306416"/>
    </source>
</evidence>
<feature type="domain" description="DUF4142" evidence="2">
    <location>
        <begin position="32"/>
        <end position="166"/>
    </location>
</feature>
<evidence type="ECO:0000256" key="1">
    <source>
        <dbReference type="SAM" id="SignalP"/>
    </source>
</evidence>
<keyword evidence="1" id="KW-0732">Signal</keyword>
<gene>
    <name evidence="3" type="ORF">E4633_20040</name>
</gene>
<feature type="signal peptide" evidence="1">
    <location>
        <begin position="1"/>
        <end position="25"/>
    </location>
</feature>
<evidence type="ECO:0000313" key="3">
    <source>
        <dbReference type="EMBL" id="TGU70095.1"/>
    </source>
</evidence>
<keyword evidence="4" id="KW-1185">Reference proteome</keyword>
<reference evidence="3 4" key="1">
    <citation type="submission" date="2019-04" db="EMBL/GenBank/DDBJ databases">
        <title>Geobacter oryzae sp. nov., ferric-reducing bacteria isolated from paddy soil.</title>
        <authorList>
            <person name="Xu Z."/>
            <person name="Masuda Y."/>
            <person name="Itoh H."/>
            <person name="Senoo K."/>
        </authorList>
    </citation>
    <scope>NUCLEOTIDE SEQUENCE [LARGE SCALE GENOMIC DNA]</scope>
    <source>
        <strain evidence="3 4">Red111</strain>
    </source>
</reference>
<dbReference type="Pfam" id="PF13628">
    <property type="entry name" value="DUF4142"/>
    <property type="match status" value="1"/>
</dbReference>
<sequence length="175" mass="19681">MKRRLVWMAVVSLFAFCSMLLPALAADKLTMSEKSFVKKAASGGMMEVELGQLAKEKAKSQEVKDFAQLMVTDHGKANDELKTAVGNKYKLPAKMELKHKAMVEKLQKTSADEFDKKYAEAMVKDHKKDVEDFKKASKKVKDPEIKAWIDKTLPTLEQHLQHAKDMAQKVGAAKK</sequence>
<dbReference type="InterPro" id="IPR025419">
    <property type="entry name" value="DUF4142"/>
</dbReference>
<proteinExistence type="predicted"/>
<protein>
    <submittedName>
        <fullName evidence="3">DUF4142 domain-containing protein</fullName>
    </submittedName>
</protein>
<dbReference type="InterPro" id="IPR012347">
    <property type="entry name" value="Ferritin-like"/>
</dbReference>
<dbReference type="PANTHER" id="PTHR38593:SF1">
    <property type="entry name" value="BLR2558 PROTEIN"/>
    <property type="match status" value="1"/>
</dbReference>